<dbReference type="EMBL" id="FN649760">
    <property type="protein sequence ID" value="CBN80255.1"/>
    <property type="molecule type" value="Genomic_DNA"/>
</dbReference>
<gene>
    <name evidence="11" type="primary">EIF2Bbeta</name>
    <name evidence="11" type="ORF">Esi_0191_0021</name>
</gene>
<dbReference type="Proteomes" id="UP000002630">
    <property type="component" value="Unassembled WGS sequence"/>
</dbReference>
<protein>
    <recommendedName>
        <fullName evidence="6">Translation initiation factor eIF2B subunit beta</fullName>
    </recommendedName>
    <alternativeName>
        <fullName evidence="7">eIF2B GDP-GTP exchange factor subunit beta</fullName>
    </alternativeName>
</protein>
<dbReference type="InterPro" id="IPR051855">
    <property type="entry name" value="eIF2B_beta_subunit"/>
</dbReference>
<dbReference type="eggNOG" id="KOG1465">
    <property type="taxonomic scope" value="Eukaryota"/>
</dbReference>
<evidence type="ECO:0000256" key="8">
    <source>
        <dbReference type="ARBA" id="ARBA00046432"/>
    </source>
</evidence>
<dbReference type="InParanoid" id="D8LHD8"/>
<keyword evidence="3" id="KW-0963">Cytoplasm</keyword>
<dbReference type="Gene3D" id="3.40.50.10470">
    <property type="entry name" value="Translation initiation factor eif-2b, domain 2"/>
    <property type="match status" value="1"/>
</dbReference>
<evidence type="ECO:0000256" key="6">
    <source>
        <dbReference type="ARBA" id="ARBA00044122"/>
    </source>
</evidence>
<reference evidence="11 12" key="1">
    <citation type="journal article" date="2010" name="Nature">
        <title>The Ectocarpus genome and the independent evolution of multicellularity in brown algae.</title>
        <authorList>
            <person name="Cock J.M."/>
            <person name="Sterck L."/>
            <person name="Rouze P."/>
            <person name="Scornet D."/>
            <person name="Allen A.E."/>
            <person name="Amoutzias G."/>
            <person name="Anthouard V."/>
            <person name="Artiguenave F."/>
            <person name="Aury J.M."/>
            <person name="Badger J.H."/>
            <person name="Beszteri B."/>
            <person name="Billiau K."/>
            <person name="Bonnet E."/>
            <person name="Bothwell J.H."/>
            <person name="Bowler C."/>
            <person name="Boyen C."/>
            <person name="Brownlee C."/>
            <person name="Carrano C.J."/>
            <person name="Charrier B."/>
            <person name="Cho G.Y."/>
            <person name="Coelho S.M."/>
            <person name="Collen J."/>
            <person name="Corre E."/>
            <person name="Da Silva C."/>
            <person name="Delage L."/>
            <person name="Delaroque N."/>
            <person name="Dittami S.M."/>
            <person name="Doulbeau S."/>
            <person name="Elias M."/>
            <person name="Farnham G."/>
            <person name="Gachon C.M."/>
            <person name="Gschloessl B."/>
            <person name="Heesch S."/>
            <person name="Jabbari K."/>
            <person name="Jubin C."/>
            <person name="Kawai H."/>
            <person name="Kimura K."/>
            <person name="Kloareg B."/>
            <person name="Kupper F.C."/>
            <person name="Lang D."/>
            <person name="Le Bail A."/>
            <person name="Leblanc C."/>
            <person name="Lerouge P."/>
            <person name="Lohr M."/>
            <person name="Lopez P.J."/>
            <person name="Martens C."/>
            <person name="Maumus F."/>
            <person name="Michel G."/>
            <person name="Miranda-Saavedra D."/>
            <person name="Morales J."/>
            <person name="Moreau H."/>
            <person name="Motomura T."/>
            <person name="Nagasato C."/>
            <person name="Napoli C.A."/>
            <person name="Nelson D.R."/>
            <person name="Nyvall-Collen P."/>
            <person name="Peters A.F."/>
            <person name="Pommier C."/>
            <person name="Potin P."/>
            <person name="Poulain J."/>
            <person name="Quesneville H."/>
            <person name="Read B."/>
            <person name="Rensing S.A."/>
            <person name="Ritter A."/>
            <person name="Rousvoal S."/>
            <person name="Samanta M."/>
            <person name="Samson G."/>
            <person name="Schroeder D.C."/>
            <person name="Segurens B."/>
            <person name="Strittmatter M."/>
            <person name="Tonon T."/>
            <person name="Tregear J.W."/>
            <person name="Valentin K."/>
            <person name="von Dassow P."/>
            <person name="Yamagishi T."/>
            <person name="Van de Peer Y."/>
            <person name="Wincker P."/>
        </authorList>
    </citation>
    <scope>NUCLEOTIDE SEQUENCE [LARGE SCALE GENOMIC DNA]</scope>
    <source>
        <strain evidence="12">Ec32 / CCAP1310/4</strain>
    </source>
</reference>
<keyword evidence="12" id="KW-1185">Reference proteome</keyword>
<dbReference type="InterPro" id="IPR000649">
    <property type="entry name" value="IF-2B-related"/>
</dbReference>
<dbReference type="InterPro" id="IPR037171">
    <property type="entry name" value="NagB/RpiA_transferase-like"/>
</dbReference>
<dbReference type="STRING" id="2880.D8LHD8"/>
<comment type="similarity">
    <text evidence="2 9">Belongs to the eIF-2B alpha/beta/delta subunits family.</text>
</comment>
<evidence type="ECO:0000256" key="4">
    <source>
        <dbReference type="ARBA" id="ARBA00022540"/>
    </source>
</evidence>
<sequence length="474" mass="49857">MLQQCQRKATCRCSTVQNRGCGVIGMEQSYRSNMRSLSVDYSHGGKPTGFDVASMDVRAWLQQWPRVLSQLETLVVGLKRRQVSGPYNCAQFTVELYRNLVGSCKWGTAGQLMDAVREVGKELVAAKPSELAVGNMVRRVLYIIRDEYESAFSAGDGSGGGQAATSASLTSPSASRGGGGGGGGHGRANSRGESTPRGAATGGAGGAAGTAEGGGLGPSLTGMLGGQFGATDFGRSCPDLRQNVVASISELMTELRDMRGVIKEHAKDTIHANEVILTFGNSATVDAFLKAAAGGAKDGLNFRVIVAEAAPLCSGHVLAKSLAKHGIDTTVISDSAVFAMMARVNKVILSTHAVVANGGLIALNGSHAVALAANDLSVPVVCVTGLFKLCPLFPHDQDTFNCLLSPAAVMSFKDKDSMRNVEVLNPAYDYIPPNLVDLYITNMGGLQPSYIYRLLAEYYHRDDLIISPSDEQAS</sequence>
<evidence type="ECO:0000256" key="10">
    <source>
        <dbReference type="SAM" id="MobiDB-lite"/>
    </source>
</evidence>
<dbReference type="OrthoDB" id="269919at2759"/>
<proteinExistence type="inferred from homology"/>
<evidence type="ECO:0000256" key="7">
    <source>
        <dbReference type="ARBA" id="ARBA00044228"/>
    </source>
</evidence>
<evidence type="ECO:0000256" key="5">
    <source>
        <dbReference type="ARBA" id="ARBA00022917"/>
    </source>
</evidence>
<feature type="compositionally biased region" description="Gly residues" evidence="10">
    <location>
        <begin position="200"/>
        <end position="212"/>
    </location>
</feature>
<keyword evidence="4 11" id="KW-0396">Initiation factor</keyword>
<dbReference type="Pfam" id="PF01008">
    <property type="entry name" value="IF-2B"/>
    <property type="match status" value="1"/>
</dbReference>
<accession>D8LHD8</accession>
<dbReference type="InterPro" id="IPR042529">
    <property type="entry name" value="IF_2B-like_C"/>
</dbReference>
<evidence type="ECO:0000256" key="2">
    <source>
        <dbReference type="ARBA" id="ARBA00007251"/>
    </source>
</evidence>
<comment type="subunit">
    <text evidence="8">Component of the translation initiation factor 2B (eIF2B) complex which is a heterodecamer of two sets of five different subunits: alpha, beta, gamma, delta and epsilon. Subunits alpha, beta and delta comprise a regulatory subcomplex and subunits epsilon and gamma comprise a catalytic subcomplex. Within the complex, the hexameric regulatory complex resides at the center, with the two heterodimeric catalytic subcomplexes bound on opposite sides.</text>
</comment>
<evidence type="ECO:0000256" key="1">
    <source>
        <dbReference type="ARBA" id="ARBA00004514"/>
    </source>
</evidence>
<dbReference type="SUPFAM" id="SSF100950">
    <property type="entry name" value="NagB/RpiA/CoA transferase-like"/>
    <property type="match status" value="1"/>
</dbReference>
<dbReference type="GO" id="GO:0003743">
    <property type="term" value="F:translation initiation factor activity"/>
    <property type="evidence" value="ECO:0007669"/>
    <property type="project" value="UniProtKB-KW"/>
</dbReference>
<dbReference type="AlphaFoldDB" id="D8LHD8"/>
<evidence type="ECO:0000256" key="3">
    <source>
        <dbReference type="ARBA" id="ARBA00022490"/>
    </source>
</evidence>
<name>D8LHD8_ECTSI</name>
<evidence type="ECO:0000313" key="12">
    <source>
        <dbReference type="Proteomes" id="UP000002630"/>
    </source>
</evidence>
<dbReference type="GO" id="GO:0005851">
    <property type="term" value="C:eukaryotic translation initiation factor 2B complex"/>
    <property type="evidence" value="ECO:0007669"/>
    <property type="project" value="TreeGrafter"/>
</dbReference>
<comment type="subcellular location">
    <subcellularLocation>
        <location evidence="1">Cytoplasm</location>
        <location evidence="1">Cytosol</location>
    </subcellularLocation>
</comment>
<feature type="region of interest" description="Disordered" evidence="10">
    <location>
        <begin position="154"/>
        <end position="212"/>
    </location>
</feature>
<dbReference type="PANTHER" id="PTHR45859">
    <property type="entry name" value="TRANSLATION INITIATION FACTOR EIF-2B SUBUNIT BETA"/>
    <property type="match status" value="1"/>
</dbReference>
<organism evidence="11 12">
    <name type="scientific">Ectocarpus siliculosus</name>
    <name type="common">Brown alga</name>
    <name type="synonym">Conferva siliculosa</name>
    <dbReference type="NCBI Taxonomy" id="2880"/>
    <lineage>
        <taxon>Eukaryota</taxon>
        <taxon>Sar</taxon>
        <taxon>Stramenopiles</taxon>
        <taxon>Ochrophyta</taxon>
        <taxon>PX clade</taxon>
        <taxon>Phaeophyceae</taxon>
        <taxon>Ectocarpales</taxon>
        <taxon>Ectocarpaceae</taxon>
        <taxon>Ectocarpus</taxon>
    </lineage>
</organism>
<feature type="compositionally biased region" description="Low complexity" evidence="10">
    <location>
        <begin position="163"/>
        <end position="175"/>
    </location>
</feature>
<evidence type="ECO:0000313" key="11">
    <source>
        <dbReference type="EMBL" id="CBN80255.1"/>
    </source>
</evidence>
<dbReference type="GO" id="GO:0005829">
    <property type="term" value="C:cytosol"/>
    <property type="evidence" value="ECO:0007669"/>
    <property type="project" value="UniProtKB-SubCell"/>
</dbReference>
<dbReference type="GO" id="GO:0005085">
    <property type="term" value="F:guanyl-nucleotide exchange factor activity"/>
    <property type="evidence" value="ECO:0007669"/>
    <property type="project" value="TreeGrafter"/>
</dbReference>
<keyword evidence="5" id="KW-0648">Protein biosynthesis</keyword>
<feature type="compositionally biased region" description="Gly residues" evidence="10">
    <location>
        <begin position="176"/>
        <end position="186"/>
    </location>
</feature>
<dbReference type="PANTHER" id="PTHR45859:SF1">
    <property type="entry name" value="TRANSLATION INITIATION FACTOR EIF-2B SUBUNIT BETA"/>
    <property type="match status" value="1"/>
</dbReference>
<evidence type="ECO:0000256" key="9">
    <source>
        <dbReference type="RuleBase" id="RU003814"/>
    </source>
</evidence>